<feature type="domain" description="Thymidylate kinase-like" evidence="2">
    <location>
        <begin position="20"/>
        <end position="208"/>
    </location>
</feature>
<comment type="caution">
    <text evidence="1">Lacks conserved residue(s) required for the propagation of feature annotation.</text>
</comment>
<dbReference type="InterPro" id="IPR027417">
    <property type="entry name" value="P-loop_NTPase"/>
</dbReference>
<dbReference type="GO" id="GO:0006233">
    <property type="term" value="P:dTDP biosynthetic process"/>
    <property type="evidence" value="ECO:0007669"/>
    <property type="project" value="InterPro"/>
</dbReference>
<keyword evidence="1" id="KW-0547">Nucleotide-binding</keyword>
<keyword evidence="1" id="KW-0067">ATP-binding</keyword>
<comment type="function">
    <text evidence="1">Phosphorylation of dTMP to form dTDP in both de novo and salvage pathways of dTTP synthesis.</text>
</comment>
<dbReference type="Pfam" id="PF02223">
    <property type="entry name" value="Thymidylate_kin"/>
    <property type="match status" value="1"/>
</dbReference>
<comment type="similarity">
    <text evidence="1">Belongs to the thymidylate kinase family.</text>
</comment>
<keyword evidence="1 3" id="KW-0418">Kinase</keyword>
<gene>
    <name evidence="1" type="primary">tmk</name>
    <name evidence="3" type="ORF">OG327_32025</name>
</gene>
<dbReference type="GO" id="GO:0006235">
    <property type="term" value="P:dTTP biosynthetic process"/>
    <property type="evidence" value="ECO:0007669"/>
    <property type="project" value="UniProtKB-UniRule"/>
</dbReference>
<dbReference type="GO" id="GO:0004798">
    <property type="term" value="F:dTMP kinase activity"/>
    <property type="evidence" value="ECO:0007669"/>
    <property type="project" value="UniProtKB-UniRule"/>
</dbReference>
<name>A0AAU2K067_9ACTN</name>
<keyword evidence="1" id="KW-0808">Transferase</keyword>
<evidence type="ECO:0000313" key="3">
    <source>
        <dbReference type="EMBL" id="WTU77586.1"/>
    </source>
</evidence>
<dbReference type="EC" id="2.7.4.9" evidence="1"/>
<dbReference type="InterPro" id="IPR039430">
    <property type="entry name" value="Thymidylate_kin-like_dom"/>
</dbReference>
<evidence type="ECO:0000259" key="2">
    <source>
        <dbReference type="Pfam" id="PF02223"/>
    </source>
</evidence>
<dbReference type="InterPro" id="IPR018094">
    <property type="entry name" value="Thymidylate_kinase"/>
</dbReference>
<reference evidence="3" key="1">
    <citation type="submission" date="2022-10" db="EMBL/GenBank/DDBJ databases">
        <title>The complete genomes of actinobacterial strains from the NBC collection.</title>
        <authorList>
            <person name="Joergensen T.S."/>
            <person name="Alvarez Arevalo M."/>
            <person name="Sterndorff E.B."/>
            <person name="Faurdal D."/>
            <person name="Vuksanovic O."/>
            <person name="Mourched A.-S."/>
            <person name="Charusanti P."/>
            <person name="Shaw S."/>
            <person name="Blin K."/>
            <person name="Weber T."/>
        </authorList>
    </citation>
    <scope>NUCLEOTIDE SEQUENCE</scope>
    <source>
        <strain evidence="3">NBC_00049</strain>
    </source>
</reference>
<dbReference type="GO" id="GO:0005524">
    <property type="term" value="F:ATP binding"/>
    <property type="evidence" value="ECO:0007669"/>
    <property type="project" value="UniProtKB-UniRule"/>
</dbReference>
<evidence type="ECO:0000256" key="1">
    <source>
        <dbReference type="HAMAP-Rule" id="MF_00165"/>
    </source>
</evidence>
<dbReference type="SUPFAM" id="SSF52540">
    <property type="entry name" value="P-loop containing nucleoside triphosphate hydrolases"/>
    <property type="match status" value="1"/>
</dbReference>
<organism evidence="3">
    <name type="scientific">Streptomyces sp. NBC_00049</name>
    <dbReference type="NCBI Taxonomy" id="2903617"/>
    <lineage>
        <taxon>Bacteria</taxon>
        <taxon>Bacillati</taxon>
        <taxon>Actinomycetota</taxon>
        <taxon>Actinomycetes</taxon>
        <taxon>Kitasatosporales</taxon>
        <taxon>Streptomycetaceae</taxon>
        <taxon>Streptomyces</taxon>
    </lineage>
</organism>
<sequence>MTSLTTALRSCTRGPLISAEGLNGVGKTYLTNRAVELLDQQPLLLDEFSQWANGRPGLGGALLQTLYKAGGGDPFLRGGLPLTEALILIAIKRHDLDTVLPYLSTGRAVIEGRSVDSTAVCQALQLHPDDPDTALETASAILDLASSYRPLPDLTILVTDDADQALARAQRRDDRVFTSEQAVFMRDACLLFERLATTDPARYRVLDRRHVDEHEAAEQIRAWILAAGQGLTCMVEPWQGPEAPCVCCGHLPAREQK</sequence>
<dbReference type="EMBL" id="CP108264">
    <property type="protein sequence ID" value="WTU77586.1"/>
    <property type="molecule type" value="Genomic_DNA"/>
</dbReference>
<keyword evidence="1" id="KW-0545">Nucleotide biosynthesis</keyword>
<dbReference type="AlphaFoldDB" id="A0AAU2K067"/>
<accession>A0AAU2K067</accession>
<protein>
    <recommendedName>
        <fullName evidence="1">Thymidylate kinase</fullName>
        <ecNumber evidence="1">2.7.4.9</ecNumber>
    </recommendedName>
    <alternativeName>
        <fullName evidence="1">dTMP kinase</fullName>
    </alternativeName>
</protein>
<dbReference type="Gene3D" id="3.40.50.300">
    <property type="entry name" value="P-loop containing nucleotide triphosphate hydrolases"/>
    <property type="match status" value="1"/>
</dbReference>
<proteinExistence type="inferred from homology"/>
<dbReference type="HAMAP" id="MF_00165">
    <property type="entry name" value="Thymidylate_kinase"/>
    <property type="match status" value="1"/>
</dbReference>
<comment type="catalytic activity">
    <reaction evidence="1">
        <text>dTMP + ATP = dTDP + ADP</text>
        <dbReference type="Rhea" id="RHEA:13517"/>
        <dbReference type="ChEBI" id="CHEBI:30616"/>
        <dbReference type="ChEBI" id="CHEBI:58369"/>
        <dbReference type="ChEBI" id="CHEBI:63528"/>
        <dbReference type="ChEBI" id="CHEBI:456216"/>
        <dbReference type="EC" id="2.7.4.9"/>
    </reaction>
</comment>